<gene>
    <name evidence="1" type="ORF">PanWU01x14_099410</name>
</gene>
<sequence>MVVNCLGLERNARLHVVGDDSIHGSNSKIGVGELMVSNDALGLNFGADGMNSGGSDFEDIPRAGSGLSLGKCDAGIGTPAGLHVASAWKNVHLSFAQVVGNSNVDVAPSHN</sequence>
<name>A0A2P5D3S1_PARAD</name>
<keyword evidence="2" id="KW-1185">Reference proteome</keyword>
<dbReference type="AlphaFoldDB" id="A0A2P5D3S1"/>
<reference evidence="2" key="1">
    <citation type="submission" date="2016-06" db="EMBL/GenBank/DDBJ databases">
        <title>Parallel loss of symbiosis genes in relatives of nitrogen-fixing non-legume Parasponia.</title>
        <authorList>
            <person name="Van Velzen R."/>
            <person name="Holmer R."/>
            <person name="Bu F."/>
            <person name="Rutten L."/>
            <person name="Van Zeijl A."/>
            <person name="Liu W."/>
            <person name="Santuari L."/>
            <person name="Cao Q."/>
            <person name="Sharma T."/>
            <person name="Shen D."/>
            <person name="Roswanjaya Y."/>
            <person name="Wardhani T."/>
            <person name="Kalhor M.S."/>
            <person name="Jansen J."/>
            <person name="Van den Hoogen J."/>
            <person name="Gungor B."/>
            <person name="Hartog M."/>
            <person name="Hontelez J."/>
            <person name="Verver J."/>
            <person name="Yang W.-C."/>
            <person name="Schijlen E."/>
            <person name="Repin R."/>
            <person name="Schilthuizen M."/>
            <person name="Schranz E."/>
            <person name="Heidstra R."/>
            <person name="Miyata K."/>
            <person name="Fedorova E."/>
            <person name="Kohlen W."/>
            <person name="Bisseling T."/>
            <person name="Smit S."/>
            <person name="Geurts R."/>
        </authorList>
    </citation>
    <scope>NUCLEOTIDE SEQUENCE [LARGE SCALE GENOMIC DNA]</scope>
    <source>
        <strain evidence="2">cv. WU1-14</strain>
    </source>
</reference>
<evidence type="ECO:0000313" key="1">
    <source>
        <dbReference type="EMBL" id="PON67944.1"/>
    </source>
</evidence>
<dbReference type="Proteomes" id="UP000237105">
    <property type="component" value="Unassembled WGS sequence"/>
</dbReference>
<organism evidence="1 2">
    <name type="scientific">Parasponia andersonii</name>
    <name type="common">Sponia andersonii</name>
    <dbReference type="NCBI Taxonomy" id="3476"/>
    <lineage>
        <taxon>Eukaryota</taxon>
        <taxon>Viridiplantae</taxon>
        <taxon>Streptophyta</taxon>
        <taxon>Embryophyta</taxon>
        <taxon>Tracheophyta</taxon>
        <taxon>Spermatophyta</taxon>
        <taxon>Magnoliopsida</taxon>
        <taxon>eudicotyledons</taxon>
        <taxon>Gunneridae</taxon>
        <taxon>Pentapetalae</taxon>
        <taxon>rosids</taxon>
        <taxon>fabids</taxon>
        <taxon>Rosales</taxon>
        <taxon>Cannabaceae</taxon>
        <taxon>Parasponia</taxon>
    </lineage>
</organism>
<proteinExistence type="predicted"/>
<accession>A0A2P5D3S1</accession>
<comment type="caution">
    <text evidence="1">The sequence shown here is derived from an EMBL/GenBank/DDBJ whole genome shotgun (WGS) entry which is preliminary data.</text>
</comment>
<protein>
    <submittedName>
        <fullName evidence="1">Uncharacterized protein</fullName>
    </submittedName>
</protein>
<evidence type="ECO:0000313" key="2">
    <source>
        <dbReference type="Proteomes" id="UP000237105"/>
    </source>
</evidence>
<dbReference type="EMBL" id="JXTB01000067">
    <property type="protein sequence ID" value="PON67944.1"/>
    <property type="molecule type" value="Genomic_DNA"/>
</dbReference>